<gene>
    <name evidence="1" type="ORF">FA95DRAFT_1596078</name>
</gene>
<dbReference type="EMBL" id="MU275917">
    <property type="protein sequence ID" value="KAI0046804.1"/>
    <property type="molecule type" value="Genomic_DNA"/>
</dbReference>
<organism evidence="1 2">
    <name type="scientific">Auriscalpium vulgare</name>
    <dbReference type="NCBI Taxonomy" id="40419"/>
    <lineage>
        <taxon>Eukaryota</taxon>
        <taxon>Fungi</taxon>
        <taxon>Dikarya</taxon>
        <taxon>Basidiomycota</taxon>
        <taxon>Agaricomycotina</taxon>
        <taxon>Agaricomycetes</taxon>
        <taxon>Russulales</taxon>
        <taxon>Auriscalpiaceae</taxon>
        <taxon>Auriscalpium</taxon>
    </lineage>
</organism>
<dbReference type="Proteomes" id="UP000814033">
    <property type="component" value="Unassembled WGS sequence"/>
</dbReference>
<proteinExistence type="predicted"/>
<protein>
    <submittedName>
        <fullName evidence="1">Uncharacterized protein</fullName>
    </submittedName>
</protein>
<evidence type="ECO:0000313" key="1">
    <source>
        <dbReference type="EMBL" id="KAI0046804.1"/>
    </source>
</evidence>
<keyword evidence="2" id="KW-1185">Reference proteome</keyword>
<evidence type="ECO:0000313" key="2">
    <source>
        <dbReference type="Proteomes" id="UP000814033"/>
    </source>
</evidence>
<reference evidence="1" key="2">
    <citation type="journal article" date="2022" name="New Phytol.">
        <title>Evolutionary transition to the ectomycorrhizal habit in the genomes of a hyperdiverse lineage of mushroom-forming fungi.</title>
        <authorList>
            <person name="Looney B."/>
            <person name="Miyauchi S."/>
            <person name="Morin E."/>
            <person name="Drula E."/>
            <person name="Courty P.E."/>
            <person name="Kohler A."/>
            <person name="Kuo A."/>
            <person name="LaButti K."/>
            <person name="Pangilinan J."/>
            <person name="Lipzen A."/>
            <person name="Riley R."/>
            <person name="Andreopoulos W."/>
            <person name="He G."/>
            <person name="Johnson J."/>
            <person name="Nolan M."/>
            <person name="Tritt A."/>
            <person name="Barry K.W."/>
            <person name="Grigoriev I.V."/>
            <person name="Nagy L.G."/>
            <person name="Hibbett D."/>
            <person name="Henrissat B."/>
            <person name="Matheny P.B."/>
            <person name="Labbe J."/>
            <person name="Martin F.M."/>
        </authorList>
    </citation>
    <scope>NUCLEOTIDE SEQUENCE</scope>
    <source>
        <strain evidence="1">FP105234-sp</strain>
    </source>
</reference>
<accession>A0ACB8RRJ9</accession>
<comment type="caution">
    <text evidence="1">The sequence shown here is derived from an EMBL/GenBank/DDBJ whole genome shotgun (WGS) entry which is preliminary data.</text>
</comment>
<reference evidence="1" key="1">
    <citation type="submission" date="2021-02" db="EMBL/GenBank/DDBJ databases">
        <authorList>
            <consortium name="DOE Joint Genome Institute"/>
            <person name="Ahrendt S."/>
            <person name="Looney B.P."/>
            <person name="Miyauchi S."/>
            <person name="Morin E."/>
            <person name="Drula E."/>
            <person name="Courty P.E."/>
            <person name="Chicoki N."/>
            <person name="Fauchery L."/>
            <person name="Kohler A."/>
            <person name="Kuo A."/>
            <person name="Labutti K."/>
            <person name="Pangilinan J."/>
            <person name="Lipzen A."/>
            <person name="Riley R."/>
            <person name="Andreopoulos W."/>
            <person name="He G."/>
            <person name="Johnson J."/>
            <person name="Barry K.W."/>
            <person name="Grigoriev I.V."/>
            <person name="Nagy L."/>
            <person name="Hibbett D."/>
            <person name="Henrissat B."/>
            <person name="Matheny P.B."/>
            <person name="Labbe J."/>
            <person name="Martin F."/>
        </authorList>
    </citation>
    <scope>NUCLEOTIDE SEQUENCE</scope>
    <source>
        <strain evidence="1">FP105234-sp</strain>
    </source>
</reference>
<sequence>MNAFQLNSFSDRFQLSPSDSQALAALAASADMSMVEHPAQTSGFQGSVGDQAIDCHQAIDFIPSTTAVTGYDAYDATPFATFPEVSSIEQAHYPPAHFHRALEPIPSSPVTYDAIPTYQPIYPNQDYVHYSPAELPPPPPPLVRNTRPQPLHLHGEQHDSQRKQRMAGHSPYFRRPSTPSTPSTAAGPWTPESPAFPVSAASGASAHVRVVTPSVEPTDGAYAGLQPTNYMGATIAEMLVARYCAEDADAWRSQWASSSEGSSNMCDVMPVISGDIVPDTAGYMDFRTPEIASGMALSPNKHKFENEDQEKGSLDLPVLEALRESVTGPSNRMSTKRSKAKGQSTGRRVQKEGSSGTAEQPVICGFKACGRELKGQASLKRHTETVHGDKNPICSGCKHKFSRRDALKRHQRKCTSLSQVNDAPLPGQKVASEQSQSGR</sequence>
<name>A0ACB8RRJ9_9AGAM</name>